<comment type="caution">
    <text evidence="2">The sequence shown here is derived from an EMBL/GenBank/DDBJ whole genome shotgun (WGS) entry which is preliminary data.</text>
</comment>
<dbReference type="AlphaFoldDB" id="A0A8H5MDU0"/>
<sequence>MAHSYPTPASRVFSEVYTRYSSLSRDCYPFDDPIEREGSVTVTGAPDTGSLLHLTIVAPYVLNPDAARSQPPRSQSRDRASLFGSWKPLISVERVSVDDVYPRTIQDLSERSQFAVGPIDISQYAADVLHSLKHLSQPRSVMDDELPVCRFILSRCWAEVRARLDAARFLLQFRGSSLTRVLRGWSPRADDASTCLSSWESVRDVTLAHELQQERIPRDECHRETQCYFSLDTAPRWMRVLCKNLDSLQEAVERYARNDAPDTQLTTMAKRMKTIALLLRTRAIQNIFNARSLDLQLHLLRKRSHVSSTVTPTCSMIKIVEDERKDGESAGHHVLRYLHSTVSWYSAATVDLPHIMTRLSETSPILHIVKVPMLRPQYSLQMHSPFLLSKEELNKFLRQDIEFAYSQKELRDFNLALEDLFPRGASKGNTFEHFHGAGHALAVSLAIMNGDSSMTSSAPTSPHWVPTESVPRSSRSKHIPPEHLVKPASGGFATSSKQCCYCCSLLSEILSFPSPKRTDSDSDSSEELTSPFRDQYGIFVPWTPPPLGYGLGLETLARLERELKALLLGGVLSRLEHAFSATQEARAQYDQEIEDIHPPRSRSGHHRAQYIIPRPPYSLQSPNAPKVVAVIIITIIAGKSSNHSHITYSRFIS</sequence>
<evidence type="ECO:0000313" key="2">
    <source>
        <dbReference type="EMBL" id="KAF5390755.1"/>
    </source>
</evidence>
<dbReference type="Proteomes" id="UP000518752">
    <property type="component" value="Unassembled WGS sequence"/>
</dbReference>
<dbReference type="EMBL" id="JAACJN010000013">
    <property type="protein sequence ID" value="KAF5390755.1"/>
    <property type="molecule type" value="Genomic_DNA"/>
</dbReference>
<organism evidence="2 3">
    <name type="scientific">Collybiopsis confluens</name>
    <dbReference type="NCBI Taxonomy" id="2823264"/>
    <lineage>
        <taxon>Eukaryota</taxon>
        <taxon>Fungi</taxon>
        <taxon>Dikarya</taxon>
        <taxon>Basidiomycota</taxon>
        <taxon>Agaricomycotina</taxon>
        <taxon>Agaricomycetes</taxon>
        <taxon>Agaricomycetidae</taxon>
        <taxon>Agaricales</taxon>
        <taxon>Marasmiineae</taxon>
        <taxon>Omphalotaceae</taxon>
        <taxon>Collybiopsis</taxon>
    </lineage>
</organism>
<gene>
    <name evidence="2" type="ORF">D9757_004448</name>
</gene>
<protein>
    <submittedName>
        <fullName evidence="2">Uncharacterized protein</fullName>
    </submittedName>
</protein>
<proteinExistence type="predicted"/>
<dbReference type="OrthoDB" id="2880386at2759"/>
<evidence type="ECO:0000256" key="1">
    <source>
        <dbReference type="SAM" id="MobiDB-lite"/>
    </source>
</evidence>
<feature type="region of interest" description="Disordered" evidence="1">
    <location>
        <begin position="454"/>
        <end position="480"/>
    </location>
</feature>
<keyword evidence="3" id="KW-1185">Reference proteome</keyword>
<reference evidence="2 3" key="1">
    <citation type="journal article" date="2020" name="ISME J.">
        <title>Uncovering the hidden diversity of litter-decomposition mechanisms in mushroom-forming fungi.</title>
        <authorList>
            <person name="Floudas D."/>
            <person name="Bentzer J."/>
            <person name="Ahren D."/>
            <person name="Johansson T."/>
            <person name="Persson P."/>
            <person name="Tunlid A."/>
        </authorList>
    </citation>
    <scope>NUCLEOTIDE SEQUENCE [LARGE SCALE GENOMIC DNA]</scope>
    <source>
        <strain evidence="2 3">CBS 406.79</strain>
    </source>
</reference>
<name>A0A8H5MDU0_9AGAR</name>
<evidence type="ECO:0000313" key="3">
    <source>
        <dbReference type="Proteomes" id="UP000518752"/>
    </source>
</evidence>
<accession>A0A8H5MDU0</accession>